<accession>A0AAE0XZN6</accession>
<dbReference type="EMBL" id="JAWDGP010007302">
    <property type="protein sequence ID" value="KAK3726484.1"/>
    <property type="molecule type" value="Genomic_DNA"/>
</dbReference>
<sequence length="160" mass="17540">MRPTATAAAAVSISIDTSQTSINRDREMCVARTTDEATQQYNRGGRIKMVADNLSFNTGILNHEWRRRLIPGDQLIPIGSAGFCKPCEICPLPGPDQGADRGLMILRAYILTDTPVTLHTRRGSNARTATGIFGIEHQSCFEKTLTTHSNTGISQAKNFY</sequence>
<comment type="caution">
    <text evidence="1">The sequence shown here is derived from an EMBL/GenBank/DDBJ whole genome shotgun (WGS) entry which is preliminary data.</text>
</comment>
<gene>
    <name evidence="1" type="ORF">RRG08_005088</name>
</gene>
<dbReference type="AlphaFoldDB" id="A0AAE0XZN6"/>
<evidence type="ECO:0000313" key="2">
    <source>
        <dbReference type="Proteomes" id="UP001283361"/>
    </source>
</evidence>
<proteinExistence type="predicted"/>
<name>A0AAE0XZN6_9GAST</name>
<evidence type="ECO:0000313" key="1">
    <source>
        <dbReference type="EMBL" id="KAK3726484.1"/>
    </source>
</evidence>
<dbReference type="Proteomes" id="UP001283361">
    <property type="component" value="Unassembled WGS sequence"/>
</dbReference>
<organism evidence="1 2">
    <name type="scientific">Elysia crispata</name>
    <name type="common">lettuce slug</name>
    <dbReference type="NCBI Taxonomy" id="231223"/>
    <lineage>
        <taxon>Eukaryota</taxon>
        <taxon>Metazoa</taxon>
        <taxon>Spiralia</taxon>
        <taxon>Lophotrochozoa</taxon>
        <taxon>Mollusca</taxon>
        <taxon>Gastropoda</taxon>
        <taxon>Heterobranchia</taxon>
        <taxon>Euthyneura</taxon>
        <taxon>Panpulmonata</taxon>
        <taxon>Sacoglossa</taxon>
        <taxon>Placobranchoidea</taxon>
        <taxon>Plakobranchidae</taxon>
        <taxon>Elysia</taxon>
    </lineage>
</organism>
<keyword evidence="2" id="KW-1185">Reference proteome</keyword>
<protein>
    <submittedName>
        <fullName evidence="1">Uncharacterized protein</fullName>
    </submittedName>
</protein>
<reference evidence="1" key="1">
    <citation type="journal article" date="2023" name="G3 (Bethesda)">
        <title>A reference genome for the long-term kleptoplast-retaining sea slug Elysia crispata morphotype clarki.</title>
        <authorList>
            <person name="Eastman K.E."/>
            <person name="Pendleton A.L."/>
            <person name="Shaikh M.A."/>
            <person name="Suttiyut T."/>
            <person name="Ogas R."/>
            <person name="Tomko P."/>
            <person name="Gavelis G."/>
            <person name="Widhalm J.R."/>
            <person name="Wisecaver J.H."/>
        </authorList>
    </citation>
    <scope>NUCLEOTIDE SEQUENCE</scope>
    <source>
        <strain evidence="1">ECLA1</strain>
    </source>
</reference>